<dbReference type="InterPro" id="IPR001173">
    <property type="entry name" value="Glyco_trans_2-like"/>
</dbReference>
<protein>
    <submittedName>
        <fullName evidence="7">Putative glycosyl transferase</fullName>
    </submittedName>
</protein>
<keyword evidence="5" id="KW-0812">Transmembrane</keyword>
<organism evidence="7">
    <name type="scientific">Clostridioides difficile</name>
    <name type="common">Peptoclostridium difficile</name>
    <dbReference type="NCBI Taxonomy" id="1496"/>
    <lineage>
        <taxon>Bacteria</taxon>
        <taxon>Bacillati</taxon>
        <taxon>Bacillota</taxon>
        <taxon>Clostridia</taxon>
        <taxon>Peptostreptococcales</taxon>
        <taxon>Peptostreptococcaceae</taxon>
        <taxon>Clostridioides</taxon>
    </lineage>
</organism>
<evidence type="ECO:0000259" key="6">
    <source>
        <dbReference type="Pfam" id="PF00535"/>
    </source>
</evidence>
<keyword evidence="3" id="KW-0328">Glycosyltransferase</keyword>
<evidence type="ECO:0000256" key="5">
    <source>
        <dbReference type="SAM" id="Phobius"/>
    </source>
</evidence>
<feature type="transmembrane region" description="Helical" evidence="5">
    <location>
        <begin position="295"/>
        <end position="314"/>
    </location>
</feature>
<keyword evidence="4 7" id="KW-0808">Transferase</keyword>
<evidence type="ECO:0000256" key="3">
    <source>
        <dbReference type="ARBA" id="ARBA00022676"/>
    </source>
</evidence>
<reference evidence="7" key="2">
    <citation type="submission" date="2012-08" db="EMBL/GenBank/DDBJ databases">
        <authorList>
            <person name="Batty E."/>
        </authorList>
    </citation>
    <scope>NUCLEOTIDE SEQUENCE</scope>
    <source>
        <strain evidence="7">Ox1523</strain>
    </source>
</reference>
<dbReference type="Gene3D" id="3.90.550.10">
    <property type="entry name" value="Spore Coat Polysaccharide Biosynthesis Protein SpsA, Chain A"/>
    <property type="match status" value="1"/>
</dbReference>
<dbReference type="RefSeq" id="WP_021394161.1">
    <property type="nucleotide sequence ID" value="NZ_BIQV01000002.1"/>
</dbReference>
<dbReference type="GO" id="GO:0016757">
    <property type="term" value="F:glycosyltransferase activity"/>
    <property type="evidence" value="ECO:0007669"/>
    <property type="project" value="UniProtKB-KW"/>
</dbReference>
<comment type="similarity">
    <text evidence="2">Belongs to the glycosyltransferase 2 family.</text>
</comment>
<dbReference type="SUPFAM" id="SSF53448">
    <property type="entry name" value="Nucleotide-diphospho-sugar transferases"/>
    <property type="match status" value="1"/>
</dbReference>
<name>J7SBV9_CLODI</name>
<dbReference type="AlphaFoldDB" id="J7SBV9"/>
<feature type="transmembrane region" description="Helical" evidence="5">
    <location>
        <begin position="241"/>
        <end position="262"/>
    </location>
</feature>
<dbReference type="Pfam" id="PF00535">
    <property type="entry name" value="Glycos_transf_2"/>
    <property type="match status" value="1"/>
</dbReference>
<gene>
    <name evidence="7" type="primary">ORF3</name>
</gene>
<keyword evidence="5" id="KW-0472">Membrane</keyword>
<keyword evidence="5" id="KW-1133">Transmembrane helix</keyword>
<comment type="pathway">
    <text evidence="1">Cell wall biogenesis; cell wall polysaccharide biosynthesis.</text>
</comment>
<dbReference type="PANTHER" id="PTHR43179:SF12">
    <property type="entry name" value="GALACTOFURANOSYLTRANSFERASE GLFT2"/>
    <property type="match status" value="1"/>
</dbReference>
<dbReference type="EMBL" id="HE980331">
    <property type="protein sequence ID" value="CCK73620.1"/>
    <property type="molecule type" value="Genomic_DNA"/>
</dbReference>
<evidence type="ECO:0000256" key="2">
    <source>
        <dbReference type="ARBA" id="ARBA00006739"/>
    </source>
</evidence>
<reference evidence="7" key="1">
    <citation type="submission" date="2012-08" db="EMBL/GenBank/DDBJ databases">
        <title>Recombinational switching of the Clostridium difficile S-layer and a novel glycosylation gene cluster revealed by large scale whole genome sequencing.</title>
        <authorList>
            <person name="Dingle K.E."/>
            <person name="Didelot X."/>
            <person name="Ansari M.A."/>
            <person name="Eyre D.W."/>
            <person name="Vaughan A."/>
            <person name="Griffiths D."/>
            <person name="Ip C.L.C."/>
            <person name="Batty E.M."/>
            <person name="Bowden R."/>
            <person name="Jolley K.A."/>
            <person name="Hood D.W."/>
            <person name="Fawley W.N."/>
            <person name="Walker A.S."/>
            <person name="Peto T.E."/>
            <person name="Wilcox M.H."/>
            <person name="Crook D.W."/>
        </authorList>
    </citation>
    <scope>NUCLEOTIDE SEQUENCE</scope>
    <source>
        <strain evidence="7">Ox1523</strain>
    </source>
</reference>
<sequence length="322" mass="37361">MINIVIPNYNGYKLLKNCLDSLKNQTYSNFSIIVVDNASDDSSYNWLNNYENVTLKKLDKNYGFSKAVNEGIKLSNSKYVVLLNNDTVVPENWLETLLGEIEKDESIFSVCSKMIRYNEKDKIDDAGDEYSILGWAYKIGDGKNISSFRKSKYVFSSCAGAAIYRNSIFDEIGYFDEDFFAYMEDIDISYRAKIYGYKNRYCSEAKIFHIGSATSGSKYNSFKVRLAARNNVYVPYKNMPFLQLIINMPFLIIGFLVKYLFFLKKGFGNDYKEGFFEGIKNLKNLNKTEFRIKNLFNYLIIEALLILNMCKYIFSKVLDIYN</sequence>
<dbReference type="CDD" id="cd04186">
    <property type="entry name" value="GT_2_like_c"/>
    <property type="match status" value="1"/>
</dbReference>
<evidence type="ECO:0000256" key="4">
    <source>
        <dbReference type="ARBA" id="ARBA00022679"/>
    </source>
</evidence>
<proteinExistence type="inferred from homology"/>
<evidence type="ECO:0000256" key="1">
    <source>
        <dbReference type="ARBA" id="ARBA00004776"/>
    </source>
</evidence>
<dbReference type="InterPro" id="IPR029044">
    <property type="entry name" value="Nucleotide-diphossugar_trans"/>
</dbReference>
<feature type="domain" description="Glycosyltransferase 2-like" evidence="6">
    <location>
        <begin position="4"/>
        <end position="172"/>
    </location>
</feature>
<evidence type="ECO:0000313" key="7">
    <source>
        <dbReference type="EMBL" id="CCK73620.1"/>
    </source>
</evidence>
<dbReference type="PANTHER" id="PTHR43179">
    <property type="entry name" value="RHAMNOSYLTRANSFERASE WBBL"/>
    <property type="match status" value="1"/>
</dbReference>
<accession>J7SBV9</accession>